<evidence type="ECO:0000256" key="3">
    <source>
        <dbReference type="ARBA" id="ARBA00022691"/>
    </source>
</evidence>
<dbReference type="SUPFAM" id="SSF46785">
    <property type="entry name" value="Winged helix' DNA-binding domain"/>
    <property type="match status" value="1"/>
</dbReference>
<dbReference type="InterPro" id="IPR036388">
    <property type="entry name" value="WH-like_DNA-bd_sf"/>
</dbReference>
<feature type="domain" description="O-methyltransferase C-terminal" evidence="4">
    <location>
        <begin position="156"/>
        <end position="345"/>
    </location>
</feature>
<gene>
    <name evidence="6" type="ORF">QBC46DRAFT_271439</name>
</gene>
<evidence type="ECO:0000259" key="4">
    <source>
        <dbReference type="Pfam" id="PF00891"/>
    </source>
</evidence>
<comment type="caution">
    <text evidence="6">The sequence shown here is derived from an EMBL/GenBank/DDBJ whole genome shotgun (WGS) entry which is preliminary data.</text>
</comment>
<keyword evidence="2" id="KW-0808">Transferase</keyword>
<evidence type="ECO:0000313" key="7">
    <source>
        <dbReference type="Proteomes" id="UP001303473"/>
    </source>
</evidence>
<dbReference type="AlphaFoldDB" id="A0AAN6MZ30"/>
<dbReference type="PROSITE" id="PS51683">
    <property type="entry name" value="SAM_OMT_II"/>
    <property type="match status" value="1"/>
</dbReference>
<dbReference type="Proteomes" id="UP001303473">
    <property type="component" value="Unassembled WGS sequence"/>
</dbReference>
<dbReference type="Pfam" id="PF00891">
    <property type="entry name" value="Methyltransf_2"/>
    <property type="match status" value="1"/>
</dbReference>
<dbReference type="InterPro" id="IPR001077">
    <property type="entry name" value="COMT_C"/>
</dbReference>
<reference evidence="7" key="1">
    <citation type="journal article" date="2023" name="Mol. Phylogenet. Evol.">
        <title>Genome-scale phylogeny and comparative genomics of the fungal order Sordariales.</title>
        <authorList>
            <person name="Hensen N."/>
            <person name="Bonometti L."/>
            <person name="Westerberg I."/>
            <person name="Brannstrom I.O."/>
            <person name="Guillou S."/>
            <person name="Cros-Aarteil S."/>
            <person name="Calhoun S."/>
            <person name="Haridas S."/>
            <person name="Kuo A."/>
            <person name="Mondo S."/>
            <person name="Pangilinan J."/>
            <person name="Riley R."/>
            <person name="LaButti K."/>
            <person name="Andreopoulos B."/>
            <person name="Lipzen A."/>
            <person name="Chen C."/>
            <person name="Yan M."/>
            <person name="Daum C."/>
            <person name="Ng V."/>
            <person name="Clum A."/>
            <person name="Steindorff A."/>
            <person name="Ohm R.A."/>
            <person name="Martin F."/>
            <person name="Silar P."/>
            <person name="Natvig D.O."/>
            <person name="Lalanne C."/>
            <person name="Gautier V."/>
            <person name="Ament-Velasquez S.L."/>
            <person name="Kruys A."/>
            <person name="Hutchinson M.I."/>
            <person name="Powell A.J."/>
            <person name="Barry K."/>
            <person name="Miller A.N."/>
            <person name="Grigoriev I.V."/>
            <person name="Debuchy R."/>
            <person name="Gladieux P."/>
            <person name="Hiltunen Thoren M."/>
            <person name="Johannesson H."/>
        </authorList>
    </citation>
    <scope>NUCLEOTIDE SEQUENCE [LARGE SCALE GENOMIC DNA]</scope>
    <source>
        <strain evidence="7">CBS 340.73</strain>
    </source>
</reference>
<organism evidence="6 7">
    <name type="scientific">Diplogelasinospora grovesii</name>
    <dbReference type="NCBI Taxonomy" id="303347"/>
    <lineage>
        <taxon>Eukaryota</taxon>
        <taxon>Fungi</taxon>
        <taxon>Dikarya</taxon>
        <taxon>Ascomycota</taxon>
        <taxon>Pezizomycotina</taxon>
        <taxon>Sordariomycetes</taxon>
        <taxon>Sordariomycetidae</taxon>
        <taxon>Sordariales</taxon>
        <taxon>Diplogelasinosporaceae</taxon>
        <taxon>Diplogelasinospora</taxon>
    </lineage>
</organism>
<dbReference type="PANTHER" id="PTHR43712">
    <property type="entry name" value="PUTATIVE (AFU_ORTHOLOGUE AFUA_4G14580)-RELATED"/>
    <property type="match status" value="1"/>
</dbReference>
<dbReference type="InterPro" id="IPR012967">
    <property type="entry name" value="COMT_dimerisation"/>
</dbReference>
<dbReference type="PIRSF" id="PIRSF005739">
    <property type="entry name" value="O-mtase"/>
    <property type="match status" value="1"/>
</dbReference>
<dbReference type="Gene3D" id="3.40.50.150">
    <property type="entry name" value="Vaccinia Virus protein VP39"/>
    <property type="match status" value="1"/>
</dbReference>
<name>A0AAN6MZ30_9PEZI</name>
<dbReference type="InterPro" id="IPR036390">
    <property type="entry name" value="WH_DNA-bd_sf"/>
</dbReference>
<accession>A0AAN6MZ30</accession>
<dbReference type="Pfam" id="PF08100">
    <property type="entry name" value="Dimerisation"/>
    <property type="match status" value="1"/>
</dbReference>
<dbReference type="PANTHER" id="PTHR43712:SF16">
    <property type="entry name" value="O-METHYLTRANSFERASE ELCB"/>
    <property type="match status" value="1"/>
</dbReference>
<protein>
    <submittedName>
        <fullName evidence="6">O-methyltransferase</fullName>
    </submittedName>
</protein>
<evidence type="ECO:0000256" key="2">
    <source>
        <dbReference type="ARBA" id="ARBA00022679"/>
    </source>
</evidence>
<dbReference type="GO" id="GO:0032259">
    <property type="term" value="P:methylation"/>
    <property type="evidence" value="ECO:0007669"/>
    <property type="project" value="UniProtKB-KW"/>
</dbReference>
<dbReference type="Gene3D" id="1.10.10.10">
    <property type="entry name" value="Winged helix-like DNA-binding domain superfamily/Winged helix DNA-binding domain"/>
    <property type="match status" value="1"/>
</dbReference>
<evidence type="ECO:0000313" key="6">
    <source>
        <dbReference type="EMBL" id="KAK3935591.1"/>
    </source>
</evidence>
<dbReference type="GO" id="GO:0046983">
    <property type="term" value="F:protein dimerization activity"/>
    <property type="evidence" value="ECO:0007669"/>
    <property type="project" value="InterPro"/>
</dbReference>
<dbReference type="EMBL" id="MU853916">
    <property type="protein sequence ID" value="KAK3935591.1"/>
    <property type="molecule type" value="Genomic_DNA"/>
</dbReference>
<keyword evidence="7" id="KW-1185">Reference proteome</keyword>
<dbReference type="InterPro" id="IPR016461">
    <property type="entry name" value="COMT-like"/>
</dbReference>
<keyword evidence="3" id="KW-0949">S-adenosyl-L-methionine</keyword>
<proteinExistence type="predicted"/>
<evidence type="ECO:0000259" key="5">
    <source>
        <dbReference type="Pfam" id="PF08100"/>
    </source>
</evidence>
<dbReference type="SUPFAM" id="SSF53335">
    <property type="entry name" value="S-adenosyl-L-methionine-dependent methyltransferases"/>
    <property type="match status" value="1"/>
</dbReference>
<evidence type="ECO:0000256" key="1">
    <source>
        <dbReference type="ARBA" id="ARBA00022603"/>
    </source>
</evidence>
<dbReference type="GO" id="GO:0008171">
    <property type="term" value="F:O-methyltransferase activity"/>
    <property type="evidence" value="ECO:0007669"/>
    <property type="project" value="InterPro"/>
</dbReference>
<feature type="domain" description="O-methyltransferase dimerisation" evidence="5">
    <location>
        <begin position="26"/>
        <end position="91"/>
    </location>
</feature>
<dbReference type="InterPro" id="IPR029063">
    <property type="entry name" value="SAM-dependent_MTases_sf"/>
</dbReference>
<sequence>MTPQALSSPNVHQALQSASAHFLNLVEIGILKTFIDFKVFDLIPDEDDISISELAARVGCEEPLLERFSNYLVAVQILDSPATGRLTHTARSLVYRSGEIPAGFIVHVYTFFLRPMACWSAYFEKNGLAEPKEAHSIPLGIATGHPDLDLYGILDAEPNLAKLFNRAQAGSAGIHSLKGVYDFNWMHGVLGQSGERPVIVDMGGGSGLALRDILVDNAFIPSERCFVFDLPQAINETKSVLNEGLHSVQLISGTMFDTLPQSVMGALVYQFRRVLSDFLDDAIAEALKRVREACASDSRVLVVEELLHRNQSTFSIAQDISVFNFGGKRRSEDAFTKLATQAGFNVNALFEDPATGFSVIELVPT</sequence>
<keyword evidence="1" id="KW-0489">Methyltransferase</keyword>